<keyword evidence="5" id="KW-1185">Reference proteome</keyword>
<reference evidence="2 5" key="1">
    <citation type="submission" date="2009-10" db="EMBL/GenBank/DDBJ databases">
        <authorList>
            <consortium name="Los Alamos National Laboratory (LANL)"/>
            <consortium name="National Microbial Pathogen Data Resource (NMPDR)"/>
            <person name="Munk A.C."/>
            <person name="Chertkov O."/>
            <person name="Tapia R."/>
            <person name="Green L."/>
            <person name="Rogers Y."/>
            <person name="Detter J.C."/>
            <person name="Bruce D."/>
            <person name="Brettin T.S."/>
            <person name="Colwell R.R."/>
            <person name="Huq A."/>
            <person name="Grim C.J."/>
            <person name="Hasan N.A."/>
            <person name="Bartels D."/>
            <person name="Vonstein V."/>
        </authorList>
    </citation>
    <scope>NUCLEOTIDE SEQUENCE [LARGE SCALE GENOMIC DNA]</scope>
    <source>
        <strain evidence="2 5">CIP 102891</strain>
    </source>
</reference>
<dbReference type="Proteomes" id="UP000003515">
    <property type="component" value="Unassembled WGS sequence"/>
</dbReference>
<evidence type="ECO:0000259" key="1">
    <source>
        <dbReference type="Pfam" id="PF13579"/>
    </source>
</evidence>
<dbReference type="OrthoDB" id="9787293at2"/>
<dbReference type="Pfam" id="PF13579">
    <property type="entry name" value="Glyco_trans_4_4"/>
    <property type="match status" value="1"/>
</dbReference>
<name>C9QDF6_VIBOR</name>
<dbReference type="Gene3D" id="3.40.50.2000">
    <property type="entry name" value="Glycogen Phosphorylase B"/>
    <property type="match status" value="2"/>
</dbReference>
<dbReference type="RefSeq" id="WP_004410777.1">
    <property type="nucleotide sequence ID" value="NZ_ACZV01000003.1"/>
</dbReference>
<dbReference type="AlphaFoldDB" id="C9QDF6"/>
<reference evidence="3" key="2">
    <citation type="submission" date="2011-08" db="EMBL/GenBank/DDBJ databases">
        <authorList>
            <person name="Hoffman M."/>
            <person name="Strain E.A."/>
            <person name="Brown E."/>
            <person name="Allard M.W."/>
        </authorList>
    </citation>
    <scope>NUCLEOTIDE SEQUENCE</scope>
    <source>
        <strain evidence="3">CIP 102891</strain>
    </source>
</reference>
<dbReference type="Pfam" id="PF13692">
    <property type="entry name" value="Glyco_trans_1_4"/>
    <property type="match status" value="1"/>
</dbReference>
<protein>
    <submittedName>
        <fullName evidence="2">Probable glycosyltransferase</fullName>
    </submittedName>
    <submittedName>
        <fullName evidence="3">WblI protein</fullName>
    </submittedName>
</protein>
<dbReference type="EMBL" id="AFWH01000014">
    <property type="protein sequence ID" value="EGU52119.1"/>
    <property type="molecule type" value="Genomic_DNA"/>
</dbReference>
<comment type="caution">
    <text evidence="3">The sequence shown here is derived from an EMBL/GenBank/DDBJ whole genome shotgun (WGS) entry which is preliminary data.</text>
</comment>
<dbReference type="PANTHER" id="PTHR12526:SF622">
    <property type="entry name" value="GLYCOSYLTRANSFERASE (GROUP I)"/>
    <property type="match status" value="1"/>
</dbReference>
<accession>C9QDF6</accession>
<organism evidence="3 4">
    <name type="scientific">Vibrio orientalis CIP 102891 = ATCC 33934</name>
    <dbReference type="NCBI Taxonomy" id="675816"/>
    <lineage>
        <taxon>Bacteria</taxon>
        <taxon>Pseudomonadati</taxon>
        <taxon>Pseudomonadota</taxon>
        <taxon>Gammaproteobacteria</taxon>
        <taxon>Vibrionales</taxon>
        <taxon>Vibrionaceae</taxon>
        <taxon>Vibrio</taxon>
        <taxon>Vibrio oreintalis group</taxon>
    </lineage>
</organism>
<evidence type="ECO:0000313" key="5">
    <source>
        <dbReference type="Proteomes" id="UP000003515"/>
    </source>
</evidence>
<dbReference type="eggNOG" id="COG0438">
    <property type="taxonomic scope" value="Bacteria"/>
</dbReference>
<dbReference type="CDD" id="cd03794">
    <property type="entry name" value="GT4_WbuB-like"/>
    <property type="match status" value="1"/>
</dbReference>
<dbReference type="InterPro" id="IPR028098">
    <property type="entry name" value="Glyco_trans_4-like_N"/>
</dbReference>
<sequence>MRNSYDRIWYVSKYANIAKYGADTRQAYFCKEFVKMGYDVTLLLSNSSHLYSTLPQFRGPFKKETYNGVNVVWLNVIQYQNPNSIFRILSWIHFELLVLIYGLKNRKVKPDVVIASSLSILSAISGSIFKRCLRSKFIFEVRDIWPQSLIELKGLKRSHPLVCFLSWVEKLGYRRSDVIVGTMGRLRLHVERQIKEFKNVTCIPHGVSVEFYENEQVEIEKCYVERYFSVHKPNLVYAGSFNQAYKLSRFIALAKNAKGVDVNFILIGDGPEAEKLKEQSKGISNLTIASKVNRAALNSVLRHADVLLHSFDEKPVFKYGVSPNKFVDYMYAGKPTICIGNVYCPMLEESGAGVVIAPDDAQAFYESVNDYLKMSKEEKVELGIRSRQYILNELSYEKLAEKYSELFSN</sequence>
<reference evidence="3 4" key="3">
    <citation type="journal article" date="2012" name="Int. J. Syst. Evol. Microbiol.">
        <title>Vibrio caribbeanicus sp. nov., isolated from the marine sponge Scleritoderma cyanea.</title>
        <authorList>
            <person name="Hoffmann M."/>
            <person name="Monday S.R."/>
            <person name="Allard M.W."/>
            <person name="Strain E.A."/>
            <person name="Whittaker P."/>
            <person name="Naum M."/>
            <person name="McCarthy P.J."/>
            <person name="Lopez J.V."/>
            <person name="Fischer M."/>
            <person name="Brown E.W."/>
        </authorList>
    </citation>
    <scope>NUCLEOTIDE SEQUENCE [LARGE SCALE GENOMIC DNA]</scope>
    <source>
        <strain evidence="3">CIP 102891</strain>
        <strain evidence="4">CIP 102891 / ATCC 33934</strain>
    </source>
</reference>
<dbReference type="GO" id="GO:0016757">
    <property type="term" value="F:glycosyltransferase activity"/>
    <property type="evidence" value="ECO:0007669"/>
    <property type="project" value="UniProtKB-ARBA"/>
</dbReference>
<dbReference type="EMBL" id="ACZV01000003">
    <property type="protein sequence ID" value="EEX95058.1"/>
    <property type="molecule type" value="Genomic_DNA"/>
</dbReference>
<dbReference type="Proteomes" id="UP000002817">
    <property type="component" value="Unassembled WGS sequence"/>
</dbReference>
<dbReference type="PATRIC" id="fig|675816.5.peg.1084"/>
<dbReference type="STRING" id="675816.VIA_000521"/>
<gene>
    <name evidence="2" type="ORF">VIA_000521</name>
    <name evidence="3" type="ORF">VIOR3934_06439</name>
</gene>
<evidence type="ECO:0000313" key="3">
    <source>
        <dbReference type="EMBL" id="EGU52119.1"/>
    </source>
</evidence>
<evidence type="ECO:0000313" key="4">
    <source>
        <dbReference type="Proteomes" id="UP000002817"/>
    </source>
</evidence>
<evidence type="ECO:0000313" key="2">
    <source>
        <dbReference type="EMBL" id="EEX95058.1"/>
    </source>
</evidence>
<dbReference type="SUPFAM" id="SSF53756">
    <property type="entry name" value="UDP-Glycosyltransferase/glycogen phosphorylase"/>
    <property type="match status" value="1"/>
</dbReference>
<feature type="domain" description="Glycosyltransferase subfamily 4-like N-terminal" evidence="1">
    <location>
        <begin position="21"/>
        <end position="203"/>
    </location>
</feature>
<dbReference type="PANTHER" id="PTHR12526">
    <property type="entry name" value="GLYCOSYLTRANSFERASE"/>
    <property type="match status" value="1"/>
</dbReference>
<proteinExistence type="predicted"/>